<keyword evidence="5" id="KW-0539">Nucleus</keyword>
<sequence>MLFIVFSELLLKDIFNNSMSKKKYTKLHQCTFCNYSSSKVAHVKDHILIHTGERPFKCNICGKDFNQRTNLRNHMFIHTGKRLFKCCHCGKQFAMKGNLTAHNKRHTGEQKKK</sequence>
<dbReference type="PANTHER" id="PTHR23235">
    <property type="entry name" value="KRUEPPEL-LIKE TRANSCRIPTION FACTOR"/>
    <property type="match status" value="1"/>
</dbReference>
<evidence type="ECO:0000256" key="1">
    <source>
        <dbReference type="ARBA" id="ARBA00022723"/>
    </source>
</evidence>
<dbReference type="PROSITE" id="PS00028">
    <property type="entry name" value="ZINC_FINGER_C2H2_1"/>
    <property type="match status" value="2"/>
</dbReference>
<dbReference type="InterPro" id="IPR013087">
    <property type="entry name" value="Znf_C2H2_type"/>
</dbReference>
<evidence type="ECO:0000256" key="2">
    <source>
        <dbReference type="ARBA" id="ARBA00022737"/>
    </source>
</evidence>
<dbReference type="GO" id="GO:0008270">
    <property type="term" value="F:zinc ion binding"/>
    <property type="evidence" value="ECO:0007669"/>
    <property type="project" value="UniProtKB-KW"/>
</dbReference>
<evidence type="ECO:0000256" key="6">
    <source>
        <dbReference type="PROSITE-ProRule" id="PRU00042"/>
    </source>
</evidence>
<proteinExistence type="predicted"/>
<dbReference type="SMART" id="SM00355">
    <property type="entry name" value="ZnF_C2H2"/>
    <property type="match status" value="3"/>
</dbReference>
<dbReference type="GO" id="GO:0045893">
    <property type="term" value="P:positive regulation of DNA-templated transcription"/>
    <property type="evidence" value="ECO:0007669"/>
    <property type="project" value="UniProtKB-ARBA"/>
</dbReference>
<keyword evidence="1" id="KW-0479">Metal-binding</keyword>
<dbReference type="GO" id="GO:0000978">
    <property type="term" value="F:RNA polymerase II cis-regulatory region sequence-specific DNA binding"/>
    <property type="evidence" value="ECO:0007669"/>
    <property type="project" value="TreeGrafter"/>
</dbReference>
<dbReference type="SUPFAM" id="SSF57667">
    <property type="entry name" value="beta-beta-alpha zinc fingers"/>
    <property type="match status" value="2"/>
</dbReference>
<gene>
    <name evidence="8" type="ORF">LARSCL_LOCUS10498</name>
</gene>
<keyword evidence="3 6" id="KW-0863">Zinc-finger</keyword>
<protein>
    <recommendedName>
        <fullName evidence="7">C2H2-type domain-containing protein</fullName>
    </recommendedName>
</protein>
<evidence type="ECO:0000256" key="3">
    <source>
        <dbReference type="ARBA" id="ARBA00022771"/>
    </source>
</evidence>
<dbReference type="PANTHER" id="PTHR23235:SF142">
    <property type="entry name" value="ZINC FINGER PROTEIN 384"/>
    <property type="match status" value="1"/>
</dbReference>
<dbReference type="Proteomes" id="UP001497382">
    <property type="component" value="Unassembled WGS sequence"/>
</dbReference>
<feature type="domain" description="C2H2-type" evidence="7">
    <location>
        <begin position="84"/>
        <end position="111"/>
    </location>
</feature>
<accession>A0AAV2A7G7</accession>
<comment type="caution">
    <text evidence="8">The sequence shown here is derived from an EMBL/GenBank/DDBJ whole genome shotgun (WGS) entry which is preliminary data.</text>
</comment>
<dbReference type="InterPro" id="IPR036236">
    <property type="entry name" value="Znf_C2H2_sf"/>
</dbReference>
<evidence type="ECO:0000256" key="5">
    <source>
        <dbReference type="ARBA" id="ARBA00023242"/>
    </source>
</evidence>
<feature type="domain" description="C2H2-type" evidence="7">
    <location>
        <begin position="56"/>
        <end position="83"/>
    </location>
</feature>
<evidence type="ECO:0000256" key="4">
    <source>
        <dbReference type="ARBA" id="ARBA00022833"/>
    </source>
</evidence>
<evidence type="ECO:0000313" key="9">
    <source>
        <dbReference type="Proteomes" id="UP001497382"/>
    </source>
</evidence>
<dbReference type="AlphaFoldDB" id="A0AAV2A7G7"/>
<feature type="domain" description="C2H2-type" evidence="7">
    <location>
        <begin position="28"/>
        <end position="55"/>
    </location>
</feature>
<organism evidence="8 9">
    <name type="scientific">Larinioides sclopetarius</name>
    <dbReference type="NCBI Taxonomy" id="280406"/>
    <lineage>
        <taxon>Eukaryota</taxon>
        <taxon>Metazoa</taxon>
        <taxon>Ecdysozoa</taxon>
        <taxon>Arthropoda</taxon>
        <taxon>Chelicerata</taxon>
        <taxon>Arachnida</taxon>
        <taxon>Araneae</taxon>
        <taxon>Araneomorphae</taxon>
        <taxon>Entelegynae</taxon>
        <taxon>Araneoidea</taxon>
        <taxon>Araneidae</taxon>
        <taxon>Larinioides</taxon>
    </lineage>
</organism>
<dbReference type="EMBL" id="CAXIEN010000124">
    <property type="protein sequence ID" value="CAL1279632.1"/>
    <property type="molecule type" value="Genomic_DNA"/>
</dbReference>
<dbReference type="Pfam" id="PF00096">
    <property type="entry name" value="zf-C2H2"/>
    <property type="match status" value="2"/>
</dbReference>
<dbReference type="GO" id="GO:0005694">
    <property type="term" value="C:chromosome"/>
    <property type="evidence" value="ECO:0007669"/>
    <property type="project" value="UniProtKB-ARBA"/>
</dbReference>
<name>A0AAV2A7G7_9ARAC</name>
<dbReference type="PROSITE" id="PS50157">
    <property type="entry name" value="ZINC_FINGER_C2H2_2"/>
    <property type="match status" value="3"/>
</dbReference>
<dbReference type="FunFam" id="3.30.160.60:FF:002343">
    <property type="entry name" value="Zinc finger protein 33A"/>
    <property type="match status" value="1"/>
</dbReference>
<keyword evidence="2" id="KW-0677">Repeat</keyword>
<reference evidence="8 9" key="1">
    <citation type="submission" date="2024-04" db="EMBL/GenBank/DDBJ databases">
        <authorList>
            <person name="Rising A."/>
            <person name="Reimegard J."/>
            <person name="Sonavane S."/>
            <person name="Akerstrom W."/>
            <person name="Nylinder S."/>
            <person name="Hedman E."/>
            <person name="Kallberg Y."/>
        </authorList>
    </citation>
    <scope>NUCLEOTIDE SEQUENCE [LARGE SCALE GENOMIC DNA]</scope>
</reference>
<evidence type="ECO:0000259" key="7">
    <source>
        <dbReference type="PROSITE" id="PS50157"/>
    </source>
</evidence>
<keyword evidence="9" id="KW-1185">Reference proteome</keyword>
<dbReference type="GO" id="GO:0000981">
    <property type="term" value="F:DNA-binding transcription factor activity, RNA polymerase II-specific"/>
    <property type="evidence" value="ECO:0007669"/>
    <property type="project" value="TreeGrafter"/>
</dbReference>
<evidence type="ECO:0000313" key="8">
    <source>
        <dbReference type="EMBL" id="CAL1279632.1"/>
    </source>
</evidence>
<dbReference type="Gene3D" id="3.30.160.60">
    <property type="entry name" value="Classic Zinc Finger"/>
    <property type="match status" value="3"/>
</dbReference>
<keyword evidence="4" id="KW-0862">Zinc</keyword>
<dbReference type="FunFam" id="3.30.160.60:FF:001732">
    <property type="entry name" value="Zgc:162936"/>
    <property type="match status" value="1"/>
</dbReference>